<evidence type="ECO:0000313" key="1">
    <source>
        <dbReference type="EMBL" id="SDZ53096.1"/>
    </source>
</evidence>
<reference evidence="1 2" key="1">
    <citation type="submission" date="2016-10" db="EMBL/GenBank/DDBJ databases">
        <authorList>
            <person name="de Groot N.N."/>
        </authorList>
    </citation>
    <scope>NUCLEOTIDE SEQUENCE [LARGE SCALE GENOMIC DNA]</scope>
    <source>
        <strain evidence="1 2">LMG 24775</strain>
    </source>
</reference>
<dbReference type="GeneID" id="94691404"/>
<dbReference type="RefSeq" id="WP_143044683.1">
    <property type="nucleotide sequence ID" value="NZ_CP141274.1"/>
</dbReference>
<gene>
    <name evidence="1" type="ORF">SAMN05421547_13224</name>
</gene>
<accession>A0A1H3TSF1</accession>
<dbReference type="AlphaFoldDB" id="A0A1H3TSF1"/>
<name>A0A1H3TSF1_9BURK</name>
<dbReference type="EMBL" id="FNPE01000032">
    <property type="protein sequence ID" value="SDZ53096.1"/>
    <property type="molecule type" value="Genomic_DNA"/>
</dbReference>
<sequence length="554" mass="60083">MAELAGYAYLSRAESYYSPPGDPETWQAQVHVYEVYADGSTVYLGVALYKASQQDYLGLRFGYRPEPDINNPAYEGYYDLDPVALRHIMLPPERVRSFYYKTNETGAALQADPDQYDLGGLIPDPATEYMVWCHWDAPDEVGDFPRPARVAVLLPLVPGLWQGMGVTEDWHRAAFASDYAEEILNEIELVCPTPVLDMVVTVEGLARFDLIAPMARAEFHAGVRVELVAPAARVALTGSDASNRIELVAPAAVAALEGGAQVQLVAPTPVMSLQATVSELARIELVCPVPQALLEATVEGLAQIALMAPAARVDFVGGARIELLAPAAVVSLEATTEGLAQIQLVCPMPVVQLEADGEATASFDLVAPAAIAGGWADIVLVAPVARALLMATAELPVVHEAYAINLRTSLETGGNEVTRYTAFPFTRIVRWRGRYVAMAADGLYFLGGDTDAGQPIAWHLHTGTTDFGTAQRKAWISCYVGGRMPPCSRFVVVAGERCQERYPYDTPRGASAQNYRQKFGRGLDARYYALELSGRGALTIDDLEAEVVNKTRRI</sequence>
<protein>
    <submittedName>
        <fullName evidence="1">Uncharacterized protein</fullName>
    </submittedName>
</protein>
<proteinExistence type="predicted"/>
<organism evidence="1 2">
    <name type="scientific">Delftia lacustris</name>
    <dbReference type="NCBI Taxonomy" id="558537"/>
    <lineage>
        <taxon>Bacteria</taxon>
        <taxon>Pseudomonadati</taxon>
        <taxon>Pseudomonadota</taxon>
        <taxon>Betaproteobacteria</taxon>
        <taxon>Burkholderiales</taxon>
        <taxon>Comamonadaceae</taxon>
        <taxon>Delftia</taxon>
    </lineage>
</organism>
<evidence type="ECO:0000313" key="2">
    <source>
        <dbReference type="Proteomes" id="UP000183417"/>
    </source>
</evidence>
<dbReference type="Proteomes" id="UP000183417">
    <property type="component" value="Unassembled WGS sequence"/>
</dbReference>